<reference evidence="2" key="2">
    <citation type="journal article" date="2020" name="Nat. Commun.">
        <title>Large-scale genome sequencing of mycorrhizal fungi provides insights into the early evolution of symbiotic traits.</title>
        <authorList>
            <person name="Miyauchi S."/>
            <person name="Kiss E."/>
            <person name="Kuo A."/>
            <person name="Drula E."/>
            <person name="Kohler A."/>
            <person name="Sanchez-Garcia M."/>
            <person name="Morin E."/>
            <person name="Andreopoulos B."/>
            <person name="Barry K.W."/>
            <person name="Bonito G."/>
            <person name="Buee M."/>
            <person name="Carver A."/>
            <person name="Chen C."/>
            <person name="Cichocki N."/>
            <person name="Clum A."/>
            <person name="Culley D."/>
            <person name="Crous P.W."/>
            <person name="Fauchery L."/>
            <person name="Girlanda M."/>
            <person name="Hayes R.D."/>
            <person name="Keri Z."/>
            <person name="LaButti K."/>
            <person name="Lipzen A."/>
            <person name="Lombard V."/>
            <person name="Magnuson J."/>
            <person name="Maillard F."/>
            <person name="Murat C."/>
            <person name="Nolan M."/>
            <person name="Ohm R.A."/>
            <person name="Pangilinan J."/>
            <person name="Pereira M.F."/>
            <person name="Perotto S."/>
            <person name="Peter M."/>
            <person name="Pfister S."/>
            <person name="Riley R."/>
            <person name="Sitrit Y."/>
            <person name="Stielow J.B."/>
            <person name="Szollosi G."/>
            <person name="Zifcakova L."/>
            <person name="Stursova M."/>
            <person name="Spatafora J.W."/>
            <person name="Tedersoo L."/>
            <person name="Vaario L.M."/>
            <person name="Yamada A."/>
            <person name="Yan M."/>
            <person name="Wang P."/>
            <person name="Xu J."/>
            <person name="Bruns T."/>
            <person name="Baldrian P."/>
            <person name="Vilgalys R."/>
            <person name="Dunand C."/>
            <person name="Henrissat B."/>
            <person name="Grigoriev I.V."/>
            <person name="Hibbett D."/>
            <person name="Nagy L.G."/>
            <person name="Martin F.M."/>
        </authorList>
    </citation>
    <scope>NUCLEOTIDE SEQUENCE</scope>
    <source>
        <strain evidence="2">BED1</strain>
    </source>
</reference>
<name>A0AAD4C842_BOLED</name>
<dbReference type="EMBL" id="WHUW01000001">
    <property type="protein sequence ID" value="KAF8452191.1"/>
    <property type="molecule type" value="Genomic_DNA"/>
</dbReference>
<comment type="caution">
    <text evidence="2">The sequence shown here is derived from an EMBL/GenBank/DDBJ whole genome shotgun (WGS) entry which is preliminary data.</text>
</comment>
<reference evidence="2" key="1">
    <citation type="submission" date="2019-10" db="EMBL/GenBank/DDBJ databases">
        <authorList>
            <consortium name="DOE Joint Genome Institute"/>
            <person name="Kuo A."/>
            <person name="Miyauchi S."/>
            <person name="Kiss E."/>
            <person name="Drula E."/>
            <person name="Kohler A."/>
            <person name="Sanchez-Garcia M."/>
            <person name="Andreopoulos B."/>
            <person name="Barry K.W."/>
            <person name="Bonito G."/>
            <person name="Buee M."/>
            <person name="Carver A."/>
            <person name="Chen C."/>
            <person name="Cichocki N."/>
            <person name="Clum A."/>
            <person name="Culley D."/>
            <person name="Crous P.W."/>
            <person name="Fauchery L."/>
            <person name="Girlanda M."/>
            <person name="Hayes R."/>
            <person name="Keri Z."/>
            <person name="LaButti K."/>
            <person name="Lipzen A."/>
            <person name="Lombard V."/>
            <person name="Magnuson J."/>
            <person name="Maillard F."/>
            <person name="Morin E."/>
            <person name="Murat C."/>
            <person name="Nolan M."/>
            <person name="Ohm R."/>
            <person name="Pangilinan J."/>
            <person name="Pereira M."/>
            <person name="Perotto S."/>
            <person name="Peter M."/>
            <person name="Riley R."/>
            <person name="Sitrit Y."/>
            <person name="Stielow B."/>
            <person name="Szollosi G."/>
            <person name="Zifcakova L."/>
            <person name="Stursova M."/>
            <person name="Spatafora J.W."/>
            <person name="Tedersoo L."/>
            <person name="Vaario L.-M."/>
            <person name="Yamada A."/>
            <person name="Yan M."/>
            <person name="Wang P."/>
            <person name="Xu J."/>
            <person name="Bruns T."/>
            <person name="Baldrian P."/>
            <person name="Vilgalys R."/>
            <person name="Henrissat B."/>
            <person name="Grigoriev I.V."/>
            <person name="Hibbett D."/>
            <person name="Nagy L.G."/>
            <person name="Martin F.M."/>
        </authorList>
    </citation>
    <scope>NUCLEOTIDE SEQUENCE</scope>
    <source>
        <strain evidence="2">BED1</strain>
    </source>
</reference>
<organism evidence="2 3">
    <name type="scientific">Boletus edulis BED1</name>
    <dbReference type="NCBI Taxonomy" id="1328754"/>
    <lineage>
        <taxon>Eukaryota</taxon>
        <taxon>Fungi</taxon>
        <taxon>Dikarya</taxon>
        <taxon>Basidiomycota</taxon>
        <taxon>Agaricomycotina</taxon>
        <taxon>Agaricomycetes</taxon>
        <taxon>Agaricomycetidae</taxon>
        <taxon>Boletales</taxon>
        <taxon>Boletineae</taxon>
        <taxon>Boletaceae</taxon>
        <taxon>Boletoideae</taxon>
        <taxon>Boletus</taxon>
    </lineage>
</organism>
<keyword evidence="3" id="KW-1185">Reference proteome</keyword>
<evidence type="ECO:0000313" key="2">
    <source>
        <dbReference type="EMBL" id="KAF8452191.1"/>
    </source>
</evidence>
<gene>
    <name evidence="2" type="ORF">L210DRAFT_1036422</name>
</gene>
<evidence type="ECO:0000313" key="3">
    <source>
        <dbReference type="Proteomes" id="UP001194468"/>
    </source>
</evidence>
<evidence type="ECO:0000256" key="1">
    <source>
        <dbReference type="SAM" id="MobiDB-lite"/>
    </source>
</evidence>
<dbReference type="Proteomes" id="UP001194468">
    <property type="component" value="Unassembled WGS sequence"/>
</dbReference>
<feature type="region of interest" description="Disordered" evidence="1">
    <location>
        <begin position="33"/>
        <end position="52"/>
    </location>
</feature>
<sequence>MNLKQLSAWMLLWRIGWKKLSHSLMELRLTRSSKRGLSRTDSNTLIQHPAPV</sequence>
<proteinExistence type="predicted"/>
<protein>
    <submittedName>
        <fullName evidence="2">Uncharacterized protein</fullName>
    </submittedName>
</protein>
<accession>A0AAD4C842</accession>
<dbReference type="AlphaFoldDB" id="A0AAD4C842"/>